<dbReference type="InterPro" id="IPR035906">
    <property type="entry name" value="MetI-like_sf"/>
</dbReference>
<evidence type="ECO:0000256" key="4">
    <source>
        <dbReference type="ARBA" id="ARBA00022692"/>
    </source>
</evidence>
<proteinExistence type="inferred from homology"/>
<dbReference type="EMBL" id="JAOQJX010000014">
    <property type="protein sequence ID" value="MCU6747983.1"/>
    <property type="molecule type" value="Genomic_DNA"/>
</dbReference>
<feature type="transmembrane region" description="Helical" evidence="7">
    <location>
        <begin position="12"/>
        <end position="31"/>
    </location>
</feature>
<dbReference type="Pfam" id="PF00528">
    <property type="entry name" value="BPD_transp_1"/>
    <property type="match status" value="1"/>
</dbReference>
<evidence type="ECO:0000313" key="9">
    <source>
        <dbReference type="EMBL" id="MCU6747983.1"/>
    </source>
</evidence>
<keyword evidence="6 7" id="KW-0472">Membrane</keyword>
<feature type="transmembrane region" description="Helical" evidence="7">
    <location>
        <begin position="72"/>
        <end position="91"/>
    </location>
</feature>
<organism evidence="9 10">
    <name type="scientific">Faecalicatena acetigenes</name>
    <dbReference type="NCBI Taxonomy" id="2981790"/>
    <lineage>
        <taxon>Bacteria</taxon>
        <taxon>Bacillati</taxon>
        <taxon>Bacillota</taxon>
        <taxon>Clostridia</taxon>
        <taxon>Lachnospirales</taxon>
        <taxon>Lachnospiraceae</taxon>
        <taxon>Faecalicatena</taxon>
    </lineage>
</organism>
<dbReference type="Gene3D" id="1.10.3720.10">
    <property type="entry name" value="MetI-like"/>
    <property type="match status" value="1"/>
</dbReference>
<dbReference type="PANTHER" id="PTHR30151:SF20">
    <property type="entry name" value="ABC TRANSPORTER PERMEASE PROTEIN HI_0355-RELATED"/>
    <property type="match status" value="1"/>
</dbReference>
<evidence type="ECO:0000256" key="2">
    <source>
        <dbReference type="ARBA" id="ARBA00022448"/>
    </source>
</evidence>
<evidence type="ECO:0000259" key="8">
    <source>
        <dbReference type="PROSITE" id="PS50928"/>
    </source>
</evidence>
<gene>
    <name evidence="9" type="ORF">OCV51_10020</name>
</gene>
<feature type="transmembrane region" description="Helical" evidence="7">
    <location>
        <begin position="131"/>
        <end position="150"/>
    </location>
</feature>
<dbReference type="Proteomes" id="UP001652394">
    <property type="component" value="Unassembled WGS sequence"/>
</dbReference>
<evidence type="ECO:0000256" key="5">
    <source>
        <dbReference type="ARBA" id="ARBA00022989"/>
    </source>
</evidence>
<feature type="transmembrane region" description="Helical" evidence="7">
    <location>
        <begin position="183"/>
        <end position="206"/>
    </location>
</feature>
<dbReference type="SUPFAM" id="SSF161098">
    <property type="entry name" value="MetI-like"/>
    <property type="match status" value="1"/>
</dbReference>
<keyword evidence="3" id="KW-1003">Cell membrane</keyword>
<accession>A0ABT2TCH7</accession>
<comment type="similarity">
    <text evidence="7">Belongs to the binding-protein-dependent transport system permease family.</text>
</comment>
<comment type="caution">
    <text evidence="9">The sequence shown here is derived from an EMBL/GenBank/DDBJ whole genome shotgun (WGS) entry which is preliminary data.</text>
</comment>
<dbReference type="PROSITE" id="PS50928">
    <property type="entry name" value="ABC_TM1"/>
    <property type="match status" value="1"/>
</dbReference>
<evidence type="ECO:0000256" key="6">
    <source>
        <dbReference type="ARBA" id="ARBA00023136"/>
    </source>
</evidence>
<protein>
    <submittedName>
        <fullName evidence="9">ABC transporter permease</fullName>
    </submittedName>
</protein>
<feature type="transmembrane region" description="Helical" evidence="7">
    <location>
        <begin position="226"/>
        <end position="245"/>
    </location>
</feature>
<keyword evidence="4 7" id="KW-0812">Transmembrane</keyword>
<keyword evidence="10" id="KW-1185">Reference proteome</keyword>
<feature type="domain" description="ABC transmembrane type-1" evidence="8">
    <location>
        <begin position="65"/>
        <end position="245"/>
    </location>
</feature>
<keyword evidence="5 7" id="KW-1133">Transmembrane helix</keyword>
<comment type="subcellular location">
    <subcellularLocation>
        <location evidence="1 7">Cell membrane</location>
        <topology evidence="1 7">Multi-pass membrane protein</topology>
    </subcellularLocation>
</comment>
<dbReference type="CDD" id="cd06261">
    <property type="entry name" value="TM_PBP2"/>
    <property type="match status" value="1"/>
</dbReference>
<evidence type="ECO:0000256" key="3">
    <source>
        <dbReference type="ARBA" id="ARBA00022475"/>
    </source>
</evidence>
<evidence type="ECO:0000256" key="1">
    <source>
        <dbReference type="ARBA" id="ARBA00004651"/>
    </source>
</evidence>
<evidence type="ECO:0000256" key="7">
    <source>
        <dbReference type="RuleBase" id="RU363032"/>
    </source>
</evidence>
<reference evidence="9 10" key="1">
    <citation type="journal article" date="2021" name="ISME Commun">
        <title>Automated analysis of genomic sequences facilitates high-throughput and comprehensive description of bacteria.</title>
        <authorList>
            <person name="Hitch T.C.A."/>
        </authorList>
    </citation>
    <scope>NUCLEOTIDE SEQUENCE [LARGE SCALE GENOMIC DNA]</scope>
    <source>
        <strain evidence="9 10">H2_18</strain>
    </source>
</reference>
<keyword evidence="2 7" id="KW-0813">Transport</keyword>
<dbReference type="RefSeq" id="WP_059068147.1">
    <property type="nucleotide sequence ID" value="NZ_JAOQJX010000014.1"/>
</dbReference>
<dbReference type="InterPro" id="IPR000515">
    <property type="entry name" value="MetI-like"/>
</dbReference>
<evidence type="ECO:0000313" key="10">
    <source>
        <dbReference type="Proteomes" id="UP001652394"/>
    </source>
</evidence>
<feature type="transmembrane region" description="Helical" evidence="7">
    <location>
        <begin position="103"/>
        <end position="125"/>
    </location>
</feature>
<name>A0ABT2TCH7_9FIRM</name>
<sequence>MKKGNKTRKLLSSILEYVLSIGVFVLAWLIYTTVKDVPLYVLPGPAEVGKSLIEMFADGTVYPHLWATTYEVILGFIIGSVLGMALGYLFIKVDVLRTALMPYLIFFQTAPKIALVPLFVVWFGIGIVSKIILIITMVLFPVLSGMMLGLDSIPKEAKDLMKVLKASKWQIFTKIEMQYSMPALFSSFKIGIIQAVIGAIVAEWMSGKVGLGYILTYSSSTYDTPALLAGIIVTIVLGIVTYEIVSIFENKALYWHESKK</sequence>
<dbReference type="PANTHER" id="PTHR30151">
    <property type="entry name" value="ALKANE SULFONATE ABC TRANSPORTER-RELATED, MEMBRANE SUBUNIT"/>
    <property type="match status" value="1"/>
</dbReference>